<dbReference type="SUPFAM" id="SSF143422">
    <property type="entry name" value="Transposase IS200-like"/>
    <property type="match status" value="1"/>
</dbReference>
<name>A0ABU8YWN9_9CYAN</name>
<feature type="domain" description="Transposase IS200-like" evidence="2">
    <location>
        <begin position="88"/>
        <end position="228"/>
    </location>
</feature>
<dbReference type="Gene3D" id="3.30.70.1290">
    <property type="entry name" value="Transposase IS200-like"/>
    <property type="match status" value="1"/>
</dbReference>
<dbReference type="EMBL" id="JBBLXS010000813">
    <property type="protein sequence ID" value="MEK0188887.1"/>
    <property type="molecule type" value="Genomic_DNA"/>
</dbReference>
<dbReference type="PANTHER" id="PTHR36966:SF1">
    <property type="entry name" value="REP-ASSOCIATED TYROSINE TRANSPOSASE"/>
    <property type="match status" value="1"/>
</dbReference>
<evidence type="ECO:0000259" key="2">
    <source>
        <dbReference type="SMART" id="SM01321"/>
    </source>
</evidence>
<evidence type="ECO:0000313" key="4">
    <source>
        <dbReference type="Proteomes" id="UP001384579"/>
    </source>
</evidence>
<dbReference type="PANTHER" id="PTHR36966">
    <property type="entry name" value="REP-ASSOCIATED TYROSINE TRANSPOSASE"/>
    <property type="match status" value="1"/>
</dbReference>
<reference evidence="3 4" key="1">
    <citation type="journal article" date="2020" name="Harmful Algae">
        <title>Molecular and morphological characterization of a novel dihydroanatoxin-a producing Microcoleus species (cyanobacteria) from the Russian River, California, USA.</title>
        <authorList>
            <person name="Conklin K.Y."/>
            <person name="Stancheva R."/>
            <person name="Otten T.G."/>
            <person name="Fadness R."/>
            <person name="Boyer G.L."/>
            <person name="Read B."/>
            <person name="Zhang X."/>
            <person name="Sheath R.G."/>
        </authorList>
    </citation>
    <scope>NUCLEOTIDE SEQUENCE [LARGE SCALE GENOMIC DNA]</scope>
    <source>
        <strain evidence="3 4">PTRS2</strain>
    </source>
</reference>
<dbReference type="SMART" id="SM01321">
    <property type="entry name" value="Y1_Tnp"/>
    <property type="match status" value="1"/>
</dbReference>
<dbReference type="InterPro" id="IPR002686">
    <property type="entry name" value="Transposase_17"/>
</dbReference>
<feature type="region of interest" description="Disordered" evidence="1">
    <location>
        <begin position="40"/>
        <end position="61"/>
    </location>
</feature>
<dbReference type="InterPro" id="IPR052715">
    <property type="entry name" value="RAYT_transposase"/>
</dbReference>
<dbReference type="InterPro" id="IPR036515">
    <property type="entry name" value="Transposase_17_sf"/>
</dbReference>
<dbReference type="Pfam" id="PF01797">
    <property type="entry name" value="Y1_Tnp"/>
    <property type="match status" value="1"/>
</dbReference>
<evidence type="ECO:0000313" key="3">
    <source>
        <dbReference type="EMBL" id="MEK0188887.1"/>
    </source>
</evidence>
<sequence>MVAPGQGGHAPSTAPTHWIGRARTIHRPYASDWAGTHHPPPLRIGLGGHAPSTAPTVQSNRHHNRIIMKYDAAKHHRRSIRLKGYDYSQAGAYFVTICIKDGLHTLGEIRNNQIYLSEPGLMVQTIWDELPLNYPGVEVDAFVVMPDHFHGIIVLMPDNISGAIPKKPMTLPDVVQRFKSLTTAKYRHGVANLGWTPFPKKFWQRNYHEHIIRDEESCEKIREYILNNPIAWEDEPLHLEKYHPQPDM</sequence>
<gene>
    <name evidence="3" type="ORF">WMG39_29165</name>
</gene>
<protein>
    <submittedName>
        <fullName evidence="3">Transposase</fullName>
    </submittedName>
</protein>
<organism evidence="3 4">
    <name type="scientific">Microcoleus anatoxicus PTRS2</name>
    <dbReference type="NCBI Taxonomy" id="2705321"/>
    <lineage>
        <taxon>Bacteria</taxon>
        <taxon>Bacillati</taxon>
        <taxon>Cyanobacteriota</taxon>
        <taxon>Cyanophyceae</taxon>
        <taxon>Oscillatoriophycideae</taxon>
        <taxon>Oscillatoriales</taxon>
        <taxon>Microcoleaceae</taxon>
        <taxon>Microcoleus</taxon>
        <taxon>Microcoleus anatoxicus</taxon>
    </lineage>
</organism>
<dbReference type="RefSeq" id="WP_340542289.1">
    <property type="nucleotide sequence ID" value="NZ_JBBLXS010000813.1"/>
</dbReference>
<evidence type="ECO:0000256" key="1">
    <source>
        <dbReference type="SAM" id="MobiDB-lite"/>
    </source>
</evidence>
<accession>A0ABU8YWN9</accession>
<comment type="caution">
    <text evidence="3">The sequence shown here is derived from an EMBL/GenBank/DDBJ whole genome shotgun (WGS) entry which is preliminary data.</text>
</comment>
<proteinExistence type="predicted"/>
<keyword evidence="4" id="KW-1185">Reference proteome</keyword>
<dbReference type="Proteomes" id="UP001384579">
    <property type="component" value="Unassembled WGS sequence"/>
</dbReference>